<dbReference type="InterPro" id="IPR022911">
    <property type="entry name" value="Phe_tRNA_ligase_alpha1_bac"/>
</dbReference>
<keyword evidence="6 13" id="KW-0479">Metal-binding</keyword>
<evidence type="ECO:0000256" key="10">
    <source>
        <dbReference type="ARBA" id="ARBA00022917"/>
    </source>
</evidence>
<dbReference type="InterPro" id="IPR010978">
    <property type="entry name" value="tRNA-bd_arm"/>
</dbReference>
<comment type="cofactor">
    <cofactor evidence="13">
        <name>Mg(2+)</name>
        <dbReference type="ChEBI" id="CHEBI:18420"/>
    </cofactor>
    <text evidence="13">Binds 2 magnesium ions per tetramer.</text>
</comment>
<dbReference type="InterPro" id="IPR045864">
    <property type="entry name" value="aa-tRNA-synth_II/BPL/LPL"/>
</dbReference>
<evidence type="ECO:0000256" key="14">
    <source>
        <dbReference type="SAM" id="Coils"/>
    </source>
</evidence>
<dbReference type="EMBL" id="MGET01000033">
    <property type="protein sequence ID" value="OGL89550.1"/>
    <property type="molecule type" value="Genomic_DNA"/>
</dbReference>
<dbReference type="PANTHER" id="PTHR11538">
    <property type="entry name" value="PHENYLALANYL-TRNA SYNTHETASE"/>
    <property type="match status" value="1"/>
</dbReference>
<evidence type="ECO:0000256" key="3">
    <source>
        <dbReference type="ARBA" id="ARBA00011209"/>
    </source>
</evidence>
<dbReference type="EC" id="6.1.1.20" evidence="13"/>
<keyword evidence="5 13" id="KW-0436">Ligase</keyword>
<evidence type="ECO:0000313" key="16">
    <source>
        <dbReference type="EMBL" id="OGL89550.1"/>
    </source>
</evidence>
<dbReference type="GO" id="GO:0000049">
    <property type="term" value="F:tRNA binding"/>
    <property type="evidence" value="ECO:0007669"/>
    <property type="project" value="InterPro"/>
</dbReference>
<organism evidence="16 17">
    <name type="scientific">Candidatus Uhrbacteria bacterium RIFCSPLOWO2_02_FULL_53_10</name>
    <dbReference type="NCBI Taxonomy" id="1802411"/>
    <lineage>
        <taxon>Bacteria</taxon>
        <taxon>Candidatus Uhriibacteriota</taxon>
    </lineage>
</organism>
<dbReference type="HAMAP" id="MF_00281">
    <property type="entry name" value="Phe_tRNA_synth_alpha1"/>
    <property type="match status" value="1"/>
</dbReference>
<dbReference type="GO" id="GO:0000287">
    <property type="term" value="F:magnesium ion binding"/>
    <property type="evidence" value="ECO:0007669"/>
    <property type="project" value="UniProtKB-UniRule"/>
</dbReference>
<dbReference type="GO" id="GO:0005524">
    <property type="term" value="F:ATP binding"/>
    <property type="evidence" value="ECO:0007669"/>
    <property type="project" value="UniProtKB-UniRule"/>
</dbReference>
<keyword evidence="10 13" id="KW-0648">Protein biosynthesis</keyword>
<dbReference type="CDD" id="cd00496">
    <property type="entry name" value="PheRS_alpha_core"/>
    <property type="match status" value="1"/>
</dbReference>
<proteinExistence type="inferred from homology"/>
<comment type="subcellular location">
    <subcellularLocation>
        <location evidence="1 13">Cytoplasm</location>
    </subcellularLocation>
</comment>
<dbReference type="SUPFAM" id="SSF46589">
    <property type="entry name" value="tRNA-binding arm"/>
    <property type="match status" value="1"/>
</dbReference>
<evidence type="ECO:0000256" key="6">
    <source>
        <dbReference type="ARBA" id="ARBA00022723"/>
    </source>
</evidence>
<evidence type="ECO:0000256" key="7">
    <source>
        <dbReference type="ARBA" id="ARBA00022741"/>
    </source>
</evidence>
<comment type="catalytic activity">
    <reaction evidence="12 13">
        <text>tRNA(Phe) + L-phenylalanine + ATP = L-phenylalanyl-tRNA(Phe) + AMP + diphosphate + H(+)</text>
        <dbReference type="Rhea" id="RHEA:19413"/>
        <dbReference type="Rhea" id="RHEA-COMP:9668"/>
        <dbReference type="Rhea" id="RHEA-COMP:9699"/>
        <dbReference type="ChEBI" id="CHEBI:15378"/>
        <dbReference type="ChEBI" id="CHEBI:30616"/>
        <dbReference type="ChEBI" id="CHEBI:33019"/>
        <dbReference type="ChEBI" id="CHEBI:58095"/>
        <dbReference type="ChEBI" id="CHEBI:78442"/>
        <dbReference type="ChEBI" id="CHEBI:78531"/>
        <dbReference type="ChEBI" id="CHEBI:456215"/>
        <dbReference type="EC" id="6.1.1.20"/>
    </reaction>
</comment>
<dbReference type="AlphaFoldDB" id="A0A1F7VG80"/>
<feature type="binding site" evidence="13">
    <location>
        <position position="262"/>
    </location>
    <ligand>
        <name>Mg(2+)</name>
        <dbReference type="ChEBI" id="CHEBI:18420"/>
        <note>shared with beta subunit</note>
    </ligand>
</feature>
<evidence type="ECO:0000256" key="11">
    <source>
        <dbReference type="ARBA" id="ARBA00023146"/>
    </source>
</evidence>
<evidence type="ECO:0000256" key="1">
    <source>
        <dbReference type="ARBA" id="ARBA00004496"/>
    </source>
</evidence>
<dbReference type="InterPro" id="IPR002319">
    <property type="entry name" value="Phenylalanyl-tRNA_Synthase"/>
</dbReference>
<feature type="domain" description="Aminoacyl-transfer RNA synthetases class-II family profile" evidence="15">
    <location>
        <begin position="119"/>
        <end position="321"/>
    </location>
</feature>
<gene>
    <name evidence="13" type="primary">pheS</name>
    <name evidence="16" type="ORF">A3I45_04710</name>
</gene>
<dbReference type="SUPFAM" id="SSF55681">
    <property type="entry name" value="Class II aaRS and biotin synthetases"/>
    <property type="match status" value="1"/>
</dbReference>
<dbReference type="NCBIfam" id="TIGR00468">
    <property type="entry name" value="pheS"/>
    <property type="match status" value="1"/>
</dbReference>
<dbReference type="InterPro" id="IPR004529">
    <property type="entry name" value="Phe-tRNA-synth_IIc_asu"/>
</dbReference>
<dbReference type="PROSITE" id="PS50862">
    <property type="entry name" value="AA_TRNA_LIGASE_II"/>
    <property type="match status" value="1"/>
</dbReference>
<evidence type="ECO:0000259" key="15">
    <source>
        <dbReference type="PROSITE" id="PS50862"/>
    </source>
</evidence>
<comment type="similarity">
    <text evidence="2 13">Belongs to the class-II aminoacyl-tRNA synthetase family. Phe-tRNA synthetase alpha subunit type 1 subfamily.</text>
</comment>
<reference evidence="16 17" key="1">
    <citation type="journal article" date="2016" name="Nat. Commun.">
        <title>Thousands of microbial genomes shed light on interconnected biogeochemical processes in an aquifer system.</title>
        <authorList>
            <person name="Anantharaman K."/>
            <person name="Brown C.T."/>
            <person name="Hug L.A."/>
            <person name="Sharon I."/>
            <person name="Castelle C.J."/>
            <person name="Probst A.J."/>
            <person name="Thomas B.C."/>
            <person name="Singh A."/>
            <person name="Wilkins M.J."/>
            <person name="Karaoz U."/>
            <person name="Brodie E.L."/>
            <person name="Williams K.H."/>
            <person name="Hubbard S.S."/>
            <person name="Banfield J.F."/>
        </authorList>
    </citation>
    <scope>NUCLEOTIDE SEQUENCE [LARGE SCALE GENOMIC DNA]</scope>
</reference>
<dbReference type="Pfam" id="PF01409">
    <property type="entry name" value="tRNA-synt_2d"/>
    <property type="match status" value="1"/>
</dbReference>
<evidence type="ECO:0000256" key="8">
    <source>
        <dbReference type="ARBA" id="ARBA00022840"/>
    </source>
</evidence>
<comment type="caution">
    <text evidence="16">The sequence shown here is derived from an EMBL/GenBank/DDBJ whole genome shotgun (WGS) entry which is preliminary data.</text>
</comment>
<keyword evidence="8 13" id="KW-0067">ATP-binding</keyword>
<name>A0A1F7VG80_9BACT</name>
<dbReference type="GO" id="GO:0005737">
    <property type="term" value="C:cytoplasm"/>
    <property type="evidence" value="ECO:0007669"/>
    <property type="project" value="UniProtKB-SubCell"/>
</dbReference>
<dbReference type="GO" id="GO:0004826">
    <property type="term" value="F:phenylalanine-tRNA ligase activity"/>
    <property type="evidence" value="ECO:0007669"/>
    <property type="project" value="UniProtKB-UniRule"/>
</dbReference>
<accession>A0A1F7VG80</accession>
<keyword evidence="14" id="KW-0175">Coiled coil</keyword>
<feature type="coiled-coil region" evidence="14">
    <location>
        <begin position="38"/>
        <end position="72"/>
    </location>
</feature>
<evidence type="ECO:0000256" key="9">
    <source>
        <dbReference type="ARBA" id="ARBA00022842"/>
    </source>
</evidence>
<dbReference type="Proteomes" id="UP000177574">
    <property type="component" value="Unassembled WGS sequence"/>
</dbReference>
<keyword evidence="7 13" id="KW-0547">Nucleotide-binding</keyword>
<evidence type="ECO:0000256" key="13">
    <source>
        <dbReference type="HAMAP-Rule" id="MF_00281"/>
    </source>
</evidence>
<evidence type="ECO:0000256" key="12">
    <source>
        <dbReference type="ARBA" id="ARBA00049255"/>
    </source>
</evidence>
<evidence type="ECO:0000313" key="17">
    <source>
        <dbReference type="Proteomes" id="UP000177574"/>
    </source>
</evidence>
<evidence type="ECO:0000256" key="4">
    <source>
        <dbReference type="ARBA" id="ARBA00022490"/>
    </source>
</evidence>
<dbReference type="PANTHER" id="PTHR11538:SF41">
    <property type="entry name" value="PHENYLALANINE--TRNA LIGASE, MITOCHONDRIAL"/>
    <property type="match status" value="1"/>
</dbReference>
<protein>
    <recommendedName>
        <fullName evidence="13">Phenylalanine--tRNA ligase alpha subunit</fullName>
        <ecNumber evidence="13">6.1.1.20</ecNumber>
    </recommendedName>
    <alternativeName>
        <fullName evidence="13">Phenylalanyl-tRNA synthetase alpha subunit</fullName>
        <shortName evidence="13">PheRS</shortName>
    </alternativeName>
</protein>
<dbReference type="InterPro" id="IPR004188">
    <property type="entry name" value="Phe-tRNA_ligase_II_N"/>
</dbReference>
<sequence>MSIDTQLKQFKDAFNAELANVSNAETLEVVRVKYLGRKSAFQDILRNLKDMNDEERREAGQAANAVKEAMQAAIESKEAELERRRYDHLATDERVDISLPGFAWPKGHLHMTTRAIRDIQRIFERLGFTRVRYPEVEWEHYAFDVLRMGTNHPARDNWETYFIDAPVHEKFGRMILTPHTTNGDVREMERGELPIRTMNINKTYRRQSDVSHVPMFHQFEGLLVDRDVSVTHLKGLFEHFAKEFFGPDREIRLRPHHFRFTEPSFEIDVSCGLCAGEGCRMCKQGWLELGGAGMLHPDVLRAGGVDPDEYTALAFGWGVERTASMRSGINIADIRVMYKNDIRFLEQF</sequence>
<evidence type="ECO:0000256" key="2">
    <source>
        <dbReference type="ARBA" id="ARBA00010207"/>
    </source>
</evidence>
<dbReference type="GO" id="GO:0006432">
    <property type="term" value="P:phenylalanyl-tRNA aminoacylation"/>
    <property type="evidence" value="ECO:0007669"/>
    <property type="project" value="UniProtKB-UniRule"/>
</dbReference>
<keyword evidence="4 13" id="KW-0963">Cytoplasm</keyword>
<dbReference type="Pfam" id="PF02912">
    <property type="entry name" value="Phe_tRNA-synt_N"/>
    <property type="match status" value="1"/>
</dbReference>
<dbReference type="Gene3D" id="3.30.930.10">
    <property type="entry name" value="Bira Bifunctional Protein, Domain 2"/>
    <property type="match status" value="1"/>
</dbReference>
<evidence type="ECO:0000256" key="5">
    <source>
        <dbReference type="ARBA" id="ARBA00022598"/>
    </source>
</evidence>
<keyword evidence="9 13" id="KW-0460">Magnesium</keyword>
<comment type="subunit">
    <text evidence="3 13">Tetramer of two alpha and two beta subunits.</text>
</comment>
<dbReference type="InterPro" id="IPR006195">
    <property type="entry name" value="aa-tRNA-synth_II"/>
</dbReference>
<keyword evidence="11 13" id="KW-0030">Aminoacyl-tRNA synthetase</keyword>